<keyword evidence="2 11" id="KW-0963">Cytoplasm</keyword>
<evidence type="ECO:0000256" key="1">
    <source>
        <dbReference type="ARBA" id="ARBA00000428"/>
    </source>
</evidence>
<dbReference type="HAMAP" id="MF_03154">
    <property type="entry name" value="Salvage_MtnD_euk"/>
    <property type="match status" value="1"/>
</dbReference>
<dbReference type="FunFam" id="2.60.120.10:FF:000099">
    <property type="entry name" value="1,2-dihydroxy-3-keto-5-methylthiopentene dioxygenase"/>
    <property type="match status" value="1"/>
</dbReference>
<feature type="binding site" evidence="11">
    <location>
        <position position="130"/>
    </location>
    <ligand>
        <name>Ni(2+)</name>
        <dbReference type="ChEBI" id="CHEBI:49786"/>
        <note>for nickel-dependent acireductone dioxygenase activity</note>
    </ligand>
</feature>
<keyword evidence="6 11" id="KW-0223">Dioxygenase</keyword>
<feature type="binding site" evidence="11">
    <location>
        <position position="86"/>
    </location>
    <ligand>
        <name>Ni(2+)</name>
        <dbReference type="ChEBI" id="CHEBI:49786"/>
        <note>for nickel-dependent acireductone dioxygenase activity</note>
    </ligand>
</feature>
<evidence type="ECO:0000256" key="4">
    <source>
        <dbReference type="ARBA" id="ARBA00022605"/>
    </source>
</evidence>
<keyword evidence="4 11" id="KW-0028">Amino-acid biosynthesis</keyword>
<feature type="binding site" evidence="11">
    <location>
        <position position="130"/>
    </location>
    <ligand>
        <name>Fe(2+)</name>
        <dbReference type="ChEBI" id="CHEBI:29033"/>
        <note>for iron-dependent acireductone dioxygenase activity</note>
    </ligand>
</feature>
<dbReference type="InterPro" id="IPR014710">
    <property type="entry name" value="RmlC-like_jellyroll"/>
</dbReference>
<comment type="catalytic activity">
    <reaction evidence="11">
        <text>1,2-dihydroxy-5-(methylsulfanyl)pent-1-en-3-one + O2 = 3-(methylsulfanyl)propanoate + CO + formate + 2 H(+)</text>
        <dbReference type="Rhea" id="RHEA:14161"/>
        <dbReference type="ChEBI" id="CHEBI:15378"/>
        <dbReference type="ChEBI" id="CHEBI:15379"/>
        <dbReference type="ChEBI" id="CHEBI:15740"/>
        <dbReference type="ChEBI" id="CHEBI:17245"/>
        <dbReference type="ChEBI" id="CHEBI:49016"/>
        <dbReference type="ChEBI" id="CHEBI:49252"/>
        <dbReference type="EC" id="1.13.11.53"/>
    </reaction>
</comment>
<keyword evidence="8 11" id="KW-0408">Iron</keyword>
<dbReference type="UniPathway" id="UPA00904">
    <property type="reaction ID" value="UER00878"/>
</dbReference>
<comment type="cofactor">
    <cofactor evidence="11">
        <name>Fe(2+)</name>
        <dbReference type="ChEBI" id="CHEBI:29033"/>
    </cofactor>
    <cofactor evidence="11">
        <name>Ni(2+)</name>
        <dbReference type="ChEBI" id="CHEBI:49786"/>
    </cofactor>
    <text evidence="11">Binds either 1 Fe or Ni cation per monomer. Iron-binding promotes an acireductone dioxygenase reaction producing 2-keto-4-methylthiobutyrate, while nickel-binding promotes an acireductone dioxygenase reaction producing 3-(methylsulfanyl)propanoate.</text>
</comment>
<dbReference type="Proteomes" id="UP000799118">
    <property type="component" value="Unassembled WGS sequence"/>
</dbReference>
<dbReference type="GO" id="GO:0019509">
    <property type="term" value="P:L-methionine salvage from methylthioadenosine"/>
    <property type="evidence" value="ECO:0007669"/>
    <property type="project" value="UniProtKB-UniRule"/>
</dbReference>
<keyword evidence="3 11" id="KW-0533">Nickel</keyword>
<feature type="binding site" evidence="11">
    <location>
        <position position="90"/>
    </location>
    <ligand>
        <name>Fe(2+)</name>
        <dbReference type="ChEBI" id="CHEBI:29033"/>
        <note>for iron-dependent acireductone dioxygenase activity</note>
    </ligand>
</feature>
<comment type="similarity">
    <text evidence="11">Belongs to the acireductone dioxygenase (ARD) family.</text>
</comment>
<evidence type="ECO:0000256" key="3">
    <source>
        <dbReference type="ARBA" id="ARBA00022596"/>
    </source>
</evidence>
<evidence type="ECO:0000256" key="11">
    <source>
        <dbReference type="HAMAP-Rule" id="MF_03154"/>
    </source>
</evidence>
<feature type="binding site" evidence="11">
    <location>
        <position position="90"/>
    </location>
    <ligand>
        <name>Ni(2+)</name>
        <dbReference type="ChEBI" id="CHEBI:49786"/>
        <note>for nickel-dependent acireductone dioxygenase activity</note>
    </ligand>
</feature>
<dbReference type="GO" id="GO:0016151">
    <property type="term" value="F:nickel cation binding"/>
    <property type="evidence" value="ECO:0007669"/>
    <property type="project" value="UniProtKB-UniRule"/>
</dbReference>
<dbReference type="InterPro" id="IPR011051">
    <property type="entry name" value="RmlC_Cupin_sf"/>
</dbReference>
<feature type="binding site" evidence="11">
    <location>
        <position position="86"/>
    </location>
    <ligand>
        <name>Fe(2+)</name>
        <dbReference type="ChEBI" id="CHEBI:29033"/>
        <note>for iron-dependent acireductone dioxygenase activity</note>
    </ligand>
</feature>
<dbReference type="GO" id="GO:0010309">
    <property type="term" value="F:acireductone dioxygenase [iron(II)-requiring] activity"/>
    <property type="evidence" value="ECO:0007669"/>
    <property type="project" value="UniProtKB-UniRule"/>
</dbReference>
<keyword evidence="10 11" id="KW-0539">Nucleus</keyword>
<comment type="subcellular location">
    <subcellularLocation>
        <location evidence="11">Cytoplasm</location>
    </subcellularLocation>
    <subcellularLocation>
        <location evidence="11">Nucleus</location>
    </subcellularLocation>
</comment>
<reference evidence="12" key="1">
    <citation type="journal article" date="2019" name="Environ. Microbiol.">
        <title>Fungal ecological strategies reflected in gene transcription - a case study of two litter decomposers.</title>
        <authorList>
            <person name="Barbi F."/>
            <person name="Kohler A."/>
            <person name="Barry K."/>
            <person name="Baskaran P."/>
            <person name="Daum C."/>
            <person name="Fauchery L."/>
            <person name="Ihrmark K."/>
            <person name="Kuo A."/>
            <person name="LaButti K."/>
            <person name="Lipzen A."/>
            <person name="Morin E."/>
            <person name="Grigoriev I.V."/>
            <person name="Henrissat B."/>
            <person name="Lindahl B."/>
            <person name="Martin F."/>
        </authorList>
    </citation>
    <scope>NUCLEOTIDE SEQUENCE</scope>
    <source>
        <strain evidence="12">JB14</strain>
    </source>
</reference>
<feature type="binding site" evidence="11">
    <location>
        <position position="84"/>
    </location>
    <ligand>
        <name>Fe(2+)</name>
        <dbReference type="ChEBI" id="CHEBI:29033"/>
        <note>for iron-dependent acireductone dioxygenase activity</note>
    </ligand>
</feature>
<keyword evidence="13" id="KW-1185">Reference proteome</keyword>
<dbReference type="EC" id="1.13.11.54" evidence="11"/>
<organism evidence="12 13">
    <name type="scientific">Gymnopus androsaceus JB14</name>
    <dbReference type="NCBI Taxonomy" id="1447944"/>
    <lineage>
        <taxon>Eukaryota</taxon>
        <taxon>Fungi</taxon>
        <taxon>Dikarya</taxon>
        <taxon>Basidiomycota</taxon>
        <taxon>Agaricomycotina</taxon>
        <taxon>Agaricomycetes</taxon>
        <taxon>Agaricomycetidae</taxon>
        <taxon>Agaricales</taxon>
        <taxon>Marasmiineae</taxon>
        <taxon>Omphalotaceae</taxon>
        <taxon>Gymnopus</taxon>
    </lineage>
</organism>
<dbReference type="InterPro" id="IPR027496">
    <property type="entry name" value="ARD_euk"/>
</dbReference>
<comment type="pathway">
    <text evidence="11">Amino-acid biosynthesis; L-methionine biosynthesis via salvage pathway; L-methionine from S-methyl-5-thio-alpha-D-ribose 1-phosphate: step 5/6.</text>
</comment>
<evidence type="ECO:0000256" key="9">
    <source>
        <dbReference type="ARBA" id="ARBA00023167"/>
    </source>
</evidence>
<proteinExistence type="inferred from homology"/>
<comment type="catalytic activity">
    <reaction evidence="1 11">
        <text>1,2-dihydroxy-5-(methylsulfanyl)pent-1-en-3-one + O2 = 4-methylsulfanyl-2-oxobutanoate + formate + 2 H(+)</text>
        <dbReference type="Rhea" id="RHEA:24504"/>
        <dbReference type="ChEBI" id="CHEBI:15378"/>
        <dbReference type="ChEBI" id="CHEBI:15379"/>
        <dbReference type="ChEBI" id="CHEBI:15740"/>
        <dbReference type="ChEBI" id="CHEBI:16723"/>
        <dbReference type="ChEBI" id="CHEBI:49252"/>
        <dbReference type="EC" id="1.13.11.54"/>
    </reaction>
</comment>
<sequence length="178" mass="20614">MRAYFFDNLPGDQRLPHDSSRSVDAETLNKIKVEFWHIPVEGHEAKLDEIAKERGYRNRDVITVSKEGLGGEYEEKIKAFYKEHIHEDEEIRYILSGGGFFDVRQAPTDEWIRIAVSSGDLLVIPAGIYHRFTVDERNMSRTTRLFKDEPKWSAIYRGDESDTNPHRINYLKSIAVAA</sequence>
<dbReference type="AlphaFoldDB" id="A0A6A4I097"/>
<accession>A0A6A4I097</accession>
<dbReference type="EC" id="1.13.11.53" evidence="11"/>
<dbReference type="OrthoDB" id="1867259at2759"/>
<feature type="binding site" evidence="11">
    <location>
        <position position="84"/>
    </location>
    <ligand>
        <name>Ni(2+)</name>
        <dbReference type="ChEBI" id="CHEBI:49786"/>
        <note>for nickel-dependent acireductone dioxygenase activity</note>
    </ligand>
</feature>
<dbReference type="EMBL" id="ML769431">
    <property type="protein sequence ID" value="KAE9402858.1"/>
    <property type="molecule type" value="Genomic_DNA"/>
</dbReference>
<gene>
    <name evidence="11" type="primary">ADI1</name>
    <name evidence="12" type="ORF">BT96DRAFT_964667</name>
</gene>
<dbReference type="GO" id="GO:0005506">
    <property type="term" value="F:iron ion binding"/>
    <property type="evidence" value="ECO:0007669"/>
    <property type="project" value="UniProtKB-UniRule"/>
</dbReference>
<evidence type="ECO:0000313" key="13">
    <source>
        <dbReference type="Proteomes" id="UP000799118"/>
    </source>
</evidence>
<evidence type="ECO:0000313" key="12">
    <source>
        <dbReference type="EMBL" id="KAE9402858.1"/>
    </source>
</evidence>
<dbReference type="Gene3D" id="2.60.120.10">
    <property type="entry name" value="Jelly Rolls"/>
    <property type="match status" value="1"/>
</dbReference>
<dbReference type="InterPro" id="IPR004313">
    <property type="entry name" value="ARD"/>
</dbReference>
<comment type="function">
    <text evidence="11">Catalyzes 2 different reactions between oxygen and the acireductone 1,2-dihydroxy-3-keto-5-methylthiopentene (DHK-MTPene) depending upon the metal bound in the active site. Fe-containing acireductone dioxygenase (Fe-ARD) produces formate and 2-keto-4-methylthiobutyrate (KMTB), the alpha-ketoacid precursor of methionine in the methionine recycle pathway. Ni-containing acireductone dioxygenase (Ni-ARD) produces methylthiopropionate, carbon monoxide and formate, and does not lie on the methionine recycle pathway.</text>
</comment>
<keyword evidence="9 11" id="KW-0486">Methionine biosynthesis</keyword>
<evidence type="ECO:0000256" key="8">
    <source>
        <dbReference type="ARBA" id="ARBA00023004"/>
    </source>
</evidence>
<dbReference type="PANTHER" id="PTHR23418">
    <property type="entry name" value="ACIREDUCTONE DIOXYGENASE"/>
    <property type="match status" value="1"/>
</dbReference>
<keyword evidence="5 11" id="KW-0479">Metal-binding</keyword>
<protein>
    <recommendedName>
        <fullName evidence="11">Acireductone dioxygenase</fullName>
    </recommendedName>
    <alternativeName>
        <fullName evidence="11">Acireductone dioxygenase (Fe(2+)-requiring)</fullName>
        <shortName evidence="11">ARD'</shortName>
        <shortName evidence="11">Fe-ARD</shortName>
        <ecNumber evidence="11">1.13.11.54</ecNumber>
    </alternativeName>
    <alternativeName>
        <fullName evidence="11">Acireductone dioxygenase (Ni(2+)-requiring)</fullName>
        <shortName evidence="11">ARD</shortName>
        <shortName evidence="11">Ni-ARD</shortName>
        <ecNumber evidence="11">1.13.11.53</ecNumber>
    </alternativeName>
</protein>
<dbReference type="Pfam" id="PF03079">
    <property type="entry name" value="ARD"/>
    <property type="match status" value="1"/>
</dbReference>
<evidence type="ECO:0000256" key="2">
    <source>
        <dbReference type="ARBA" id="ARBA00022490"/>
    </source>
</evidence>
<dbReference type="PANTHER" id="PTHR23418:SF0">
    <property type="entry name" value="ACIREDUCTONE DIOXYGENASE"/>
    <property type="match status" value="1"/>
</dbReference>
<evidence type="ECO:0000256" key="10">
    <source>
        <dbReference type="ARBA" id="ARBA00023242"/>
    </source>
</evidence>
<dbReference type="GO" id="GO:0005634">
    <property type="term" value="C:nucleus"/>
    <property type="evidence" value="ECO:0007669"/>
    <property type="project" value="UniProtKB-SubCell"/>
</dbReference>
<name>A0A6A4I097_9AGAR</name>
<evidence type="ECO:0000256" key="6">
    <source>
        <dbReference type="ARBA" id="ARBA00022964"/>
    </source>
</evidence>
<dbReference type="GO" id="GO:0005737">
    <property type="term" value="C:cytoplasm"/>
    <property type="evidence" value="ECO:0007669"/>
    <property type="project" value="UniProtKB-SubCell"/>
</dbReference>
<dbReference type="GO" id="GO:0010308">
    <property type="term" value="F:acireductone dioxygenase (Ni2+-requiring) activity"/>
    <property type="evidence" value="ECO:0007669"/>
    <property type="project" value="UniProtKB-UniRule"/>
</dbReference>
<keyword evidence="7 11" id="KW-0560">Oxidoreductase</keyword>
<dbReference type="CDD" id="cd02232">
    <property type="entry name" value="cupin_ARD"/>
    <property type="match status" value="1"/>
</dbReference>
<evidence type="ECO:0000256" key="5">
    <source>
        <dbReference type="ARBA" id="ARBA00022723"/>
    </source>
</evidence>
<dbReference type="SUPFAM" id="SSF51182">
    <property type="entry name" value="RmlC-like cupins"/>
    <property type="match status" value="1"/>
</dbReference>
<evidence type="ECO:0000256" key="7">
    <source>
        <dbReference type="ARBA" id="ARBA00023002"/>
    </source>
</evidence>